<evidence type="ECO:0000313" key="4">
    <source>
        <dbReference type="EMBL" id="CAG8784083.1"/>
    </source>
</evidence>
<feature type="domain" description="DUF7431" evidence="3">
    <location>
        <begin position="553"/>
        <end position="696"/>
    </location>
</feature>
<organism evidence="4 5">
    <name type="scientific">Dentiscutata erythropus</name>
    <dbReference type="NCBI Taxonomy" id="1348616"/>
    <lineage>
        <taxon>Eukaryota</taxon>
        <taxon>Fungi</taxon>
        <taxon>Fungi incertae sedis</taxon>
        <taxon>Mucoromycota</taxon>
        <taxon>Glomeromycotina</taxon>
        <taxon>Glomeromycetes</taxon>
        <taxon>Diversisporales</taxon>
        <taxon>Gigasporaceae</taxon>
        <taxon>Dentiscutata</taxon>
    </lineage>
</organism>
<feature type="region of interest" description="Disordered" evidence="1">
    <location>
        <begin position="724"/>
        <end position="763"/>
    </location>
</feature>
<dbReference type="OrthoDB" id="2417580at2759"/>
<keyword evidence="5" id="KW-1185">Reference proteome</keyword>
<reference evidence="4" key="1">
    <citation type="submission" date="2021-06" db="EMBL/GenBank/DDBJ databases">
        <authorList>
            <person name="Kallberg Y."/>
            <person name="Tangrot J."/>
            <person name="Rosling A."/>
        </authorList>
    </citation>
    <scope>NUCLEOTIDE SEQUENCE</scope>
    <source>
        <strain evidence="4">MA453B</strain>
    </source>
</reference>
<accession>A0A9N9JL46</accession>
<dbReference type="Pfam" id="PF24209">
    <property type="entry name" value="DUF7431"/>
    <property type="match status" value="1"/>
</dbReference>
<dbReference type="Pfam" id="PF22693">
    <property type="entry name" value="MACPF_1"/>
    <property type="match status" value="1"/>
</dbReference>
<comment type="caution">
    <text evidence="4">The sequence shown here is derived from an EMBL/GenBank/DDBJ whole genome shotgun (WGS) entry which is preliminary data.</text>
</comment>
<protein>
    <submittedName>
        <fullName evidence="4">11469_t:CDS:1</fullName>
    </submittedName>
</protein>
<evidence type="ECO:0000313" key="5">
    <source>
        <dbReference type="Proteomes" id="UP000789405"/>
    </source>
</evidence>
<dbReference type="Proteomes" id="UP000789405">
    <property type="component" value="Unassembled WGS sequence"/>
</dbReference>
<evidence type="ECO:0000256" key="1">
    <source>
        <dbReference type="SAM" id="MobiDB-lite"/>
    </source>
</evidence>
<dbReference type="InterPro" id="IPR054586">
    <property type="entry name" value="MACPF_1_fungal"/>
</dbReference>
<gene>
    <name evidence="4" type="ORF">DERYTH_LOCUS20036</name>
</gene>
<feature type="non-terminal residue" evidence="4">
    <location>
        <position position="954"/>
    </location>
</feature>
<dbReference type="AlphaFoldDB" id="A0A9N9JL46"/>
<sequence>KDKDKDKIETFNFEIDGEIFAKSFKSDVKLEDVRKKLAERRDNWKAEKFLFNQDKRRIYHEDESDYTLNKLRKSNIIFIENLLKEIKVHVNGEKLTLSLDPEDKLNDIRTILIEEGKLEKVFINDINDGVNENNKDFKFRWENGKSVSESEVYNNSLKEILINNNKLYIVILQKGKVMIYSGHSETPNKPHRHNLDKGKSLTEIREELENTLIEQSHLYMCSNCCFLDQDKARISKSEENNLRLGEILSINEDGNDVLNIIRDTCQKHEHDLINLIDKCGYGFVIKNGSVEQAVRRAFKIVNTPKYRFLDDGYEENSFECKNEFSDLCERNFITFGNVNTSILPWVSVFFGVDYKSSLKKLKNHRNAMKYSYVKLRKAYINIAKNNITATTEFIDEVKKALEEETRDKKVEKLKKIAKDYGYFYASSVYFGGVIVERLEDVKHSDKYEKSKELDITANSKLKVEANTGATLKRTKGKEKVIDTTNFNRTVKGGDDSKFKPEDRSEWINSIKNSEDWKLIEYHEIYSIFSLLEEKLQKDVIEALGKRILKVKVESIQFSSKNNQYVYELSNKLDCIHKNRIKDCHIFTTVLKKNKDRHIFSSCVSYDGRPDKPKIIITRVPSKKKPTIGKEFVIQIGWMVIGYPTDTFDFELSHQVVIESEKYKLNDQYIVENISYQNNLESMNKYALTTCVLDHIETTSLQEETKFLQETPSLESSQEITFLHEETTSSQETSLKEETISSQEITSLHEETTSSQEEPSTQSSKNNIYDSKLVVGSHIFYPSDAACLFAYCSEMYKTRLDSNQQPLLRFLKLFICTIYIKQDFAVKDFKQKKVKWNNKSPTKKSSVWHSKIDMKNINKSLIDKALIFIDKAYNKCLTKKSTIQCSKTDKYNVNKDPIFINQLFSDTYPNNSDCHGIINVSPEHFQLRILNNKFATKKPEISYFRIPQEMNVFYS</sequence>
<evidence type="ECO:0000259" key="2">
    <source>
        <dbReference type="Pfam" id="PF22693"/>
    </source>
</evidence>
<dbReference type="InterPro" id="IPR055854">
    <property type="entry name" value="DUF7431"/>
</dbReference>
<feature type="domain" description="MACPF-like" evidence="2">
    <location>
        <begin position="341"/>
        <end position="539"/>
    </location>
</feature>
<proteinExistence type="predicted"/>
<evidence type="ECO:0000259" key="3">
    <source>
        <dbReference type="Pfam" id="PF24209"/>
    </source>
</evidence>
<feature type="compositionally biased region" description="Low complexity" evidence="1">
    <location>
        <begin position="752"/>
        <end position="763"/>
    </location>
</feature>
<name>A0A9N9JL46_9GLOM</name>
<dbReference type="EMBL" id="CAJVPY010022941">
    <property type="protein sequence ID" value="CAG8784083.1"/>
    <property type="molecule type" value="Genomic_DNA"/>
</dbReference>